<sequence length="94" mass="10783">MTDIQVKHNTEDQEFTVDIDGQGGELAYSLPRENVIDFAHTYVDEDLRNQGVANELIKTGLQYAQENNYKVIASFPAVSAYIRRHAEWQKLLLQ</sequence>
<dbReference type="InterPro" id="IPR045057">
    <property type="entry name" value="Gcn5-rel_NAT"/>
</dbReference>
<dbReference type="InterPro" id="IPR031165">
    <property type="entry name" value="GNAT_YJDJ"/>
</dbReference>
<organism evidence="2 3">
    <name type="scientific">Adhaeribacter radiodurans</name>
    <dbReference type="NCBI Taxonomy" id="2745197"/>
    <lineage>
        <taxon>Bacteria</taxon>
        <taxon>Pseudomonadati</taxon>
        <taxon>Bacteroidota</taxon>
        <taxon>Cytophagia</taxon>
        <taxon>Cytophagales</taxon>
        <taxon>Hymenobacteraceae</taxon>
        <taxon>Adhaeribacter</taxon>
    </lineage>
</organism>
<dbReference type="RefSeq" id="WP_182415015.1">
    <property type="nucleotide sequence ID" value="NZ_CP055153.1"/>
</dbReference>
<proteinExistence type="predicted"/>
<reference evidence="2 3" key="1">
    <citation type="submission" date="2020-06" db="EMBL/GenBank/DDBJ databases">
        <authorList>
            <person name="Hwang Y.J."/>
        </authorList>
    </citation>
    <scope>NUCLEOTIDE SEQUENCE [LARGE SCALE GENOMIC DNA]</scope>
    <source>
        <strain evidence="2 3">KUDC8001</strain>
    </source>
</reference>
<dbReference type="GO" id="GO:0016740">
    <property type="term" value="F:transferase activity"/>
    <property type="evidence" value="ECO:0007669"/>
    <property type="project" value="UniProtKB-KW"/>
</dbReference>
<evidence type="ECO:0000313" key="3">
    <source>
        <dbReference type="Proteomes" id="UP000514509"/>
    </source>
</evidence>
<evidence type="ECO:0000259" key="1">
    <source>
        <dbReference type="PROSITE" id="PS51729"/>
    </source>
</evidence>
<gene>
    <name evidence="2" type="ORF">HUW48_07080</name>
</gene>
<keyword evidence="3" id="KW-1185">Reference proteome</keyword>
<evidence type="ECO:0000313" key="2">
    <source>
        <dbReference type="EMBL" id="QMU27823.1"/>
    </source>
</evidence>
<reference evidence="2 3" key="2">
    <citation type="submission" date="2020-08" db="EMBL/GenBank/DDBJ databases">
        <title>Adhaeribacter dokdonensis sp. nov., isolated from the rhizosphere of Elymus tsukushiensis, a plant native to the Dokdo Islands, Republic of Korea.</title>
        <authorList>
            <person name="Ghim S.Y."/>
        </authorList>
    </citation>
    <scope>NUCLEOTIDE SEQUENCE [LARGE SCALE GENOMIC DNA]</scope>
    <source>
        <strain evidence="2 3">KUDC8001</strain>
    </source>
</reference>
<dbReference type="Pfam" id="PF14542">
    <property type="entry name" value="Acetyltransf_CG"/>
    <property type="match status" value="1"/>
</dbReference>
<keyword evidence="2" id="KW-0808">Transferase</keyword>
<dbReference type="Proteomes" id="UP000514509">
    <property type="component" value="Chromosome"/>
</dbReference>
<protein>
    <submittedName>
        <fullName evidence="2">N-acetyltransferase</fullName>
    </submittedName>
</protein>
<dbReference type="InterPro" id="IPR016181">
    <property type="entry name" value="Acyl_CoA_acyltransferase"/>
</dbReference>
<dbReference type="AlphaFoldDB" id="A0A7L7L4X3"/>
<dbReference type="PANTHER" id="PTHR31435">
    <property type="entry name" value="PROTEIN NATD1"/>
    <property type="match status" value="1"/>
</dbReference>
<accession>A0A7L7L4X3</accession>
<dbReference type="SUPFAM" id="SSF55729">
    <property type="entry name" value="Acyl-CoA N-acyltransferases (Nat)"/>
    <property type="match status" value="1"/>
</dbReference>
<dbReference type="PANTHER" id="PTHR31435:SF9">
    <property type="entry name" value="PROTEIN NATD1"/>
    <property type="match status" value="1"/>
</dbReference>
<dbReference type="EMBL" id="CP055153">
    <property type="protein sequence ID" value="QMU27823.1"/>
    <property type="molecule type" value="Genomic_DNA"/>
</dbReference>
<dbReference type="CDD" id="cd04301">
    <property type="entry name" value="NAT_SF"/>
    <property type="match status" value="1"/>
</dbReference>
<feature type="domain" description="N-acetyltransferase" evidence="1">
    <location>
        <begin position="7"/>
        <end position="93"/>
    </location>
</feature>
<dbReference type="KEGG" id="add:HUW48_07080"/>
<dbReference type="Gene3D" id="3.40.630.30">
    <property type="match status" value="1"/>
</dbReference>
<name>A0A7L7L4X3_9BACT</name>
<dbReference type="PROSITE" id="PS51729">
    <property type="entry name" value="GNAT_YJDJ"/>
    <property type="match status" value="1"/>
</dbReference>